<reference evidence="2" key="1">
    <citation type="journal article" date="2020" name="Fungal Divers.">
        <title>Resolving the Mortierellaceae phylogeny through synthesis of multi-gene phylogenetics and phylogenomics.</title>
        <authorList>
            <person name="Vandepol N."/>
            <person name="Liber J."/>
            <person name="Desiro A."/>
            <person name="Na H."/>
            <person name="Kennedy M."/>
            <person name="Barry K."/>
            <person name="Grigoriev I.V."/>
            <person name="Miller A.N."/>
            <person name="O'Donnell K."/>
            <person name="Stajich J.E."/>
            <person name="Bonito G."/>
        </authorList>
    </citation>
    <scope>NUCLEOTIDE SEQUENCE</scope>
    <source>
        <strain evidence="2">KOD948</strain>
    </source>
</reference>
<comment type="caution">
    <text evidence="2">The sequence shown here is derived from an EMBL/GenBank/DDBJ whole genome shotgun (WGS) entry which is preliminary data.</text>
</comment>
<dbReference type="Proteomes" id="UP000726737">
    <property type="component" value="Unassembled WGS sequence"/>
</dbReference>
<dbReference type="PANTHER" id="PTHR39474">
    <property type="entry name" value="UNNAMED PRODUCT"/>
    <property type="match status" value="1"/>
</dbReference>
<keyword evidence="3" id="KW-1185">Reference proteome</keyword>
<organism evidence="2 3">
    <name type="scientific">Mortierella polycephala</name>
    <dbReference type="NCBI Taxonomy" id="41804"/>
    <lineage>
        <taxon>Eukaryota</taxon>
        <taxon>Fungi</taxon>
        <taxon>Fungi incertae sedis</taxon>
        <taxon>Mucoromycota</taxon>
        <taxon>Mortierellomycotina</taxon>
        <taxon>Mortierellomycetes</taxon>
        <taxon>Mortierellales</taxon>
        <taxon>Mortierellaceae</taxon>
        <taxon>Mortierella</taxon>
    </lineage>
</organism>
<evidence type="ECO:0000256" key="1">
    <source>
        <dbReference type="SAM" id="MobiDB-lite"/>
    </source>
</evidence>
<sequence>MSSSAQSAPDNIEGANSSQSEQHQQEDHKPLLTLPDPEDVPKNVNQLEVNGKDIKLDILGPVVVNADGTMSRIDNWSEMAEIEKANVRRILLKRNAQRLSRLRAERDQAIAAEEAAADANVSGKDK</sequence>
<dbReference type="EMBL" id="JAAAJA010001421">
    <property type="protein sequence ID" value="KAG0247398.1"/>
    <property type="molecule type" value="Genomic_DNA"/>
</dbReference>
<gene>
    <name evidence="2" type="ORF">BG011_001580</name>
</gene>
<dbReference type="AlphaFoldDB" id="A0A9P6TV10"/>
<evidence type="ECO:0008006" key="4">
    <source>
        <dbReference type="Google" id="ProtNLM"/>
    </source>
</evidence>
<name>A0A9P6TV10_9FUNG</name>
<evidence type="ECO:0000313" key="3">
    <source>
        <dbReference type="Proteomes" id="UP000726737"/>
    </source>
</evidence>
<accession>A0A9P6TV10</accession>
<evidence type="ECO:0000313" key="2">
    <source>
        <dbReference type="EMBL" id="KAG0247398.1"/>
    </source>
</evidence>
<dbReference type="PANTHER" id="PTHR39474:SF1">
    <property type="entry name" value="FUNGAL SPECIFIC TRANSCRIPTION FACTOR"/>
    <property type="match status" value="1"/>
</dbReference>
<proteinExistence type="predicted"/>
<dbReference type="OrthoDB" id="4590138at2759"/>
<protein>
    <recommendedName>
        <fullName evidence="4">Fungal specific transcription factor</fullName>
    </recommendedName>
</protein>
<feature type="region of interest" description="Disordered" evidence="1">
    <location>
        <begin position="1"/>
        <end position="43"/>
    </location>
</feature>